<reference evidence="4" key="1">
    <citation type="journal article" date="2014" name="Proc. Natl. Acad. Sci. U.S.A.">
        <title>Extensive sampling of basidiomycete genomes demonstrates inadequacy of the white-rot/brown-rot paradigm for wood decay fungi.</title>
        <authorList>
            <person name="Riley R."/>
            <person name="Salamov A.A."/>
            <person name="Brown D.W."/>
            <person name="Nagy L.G."/>
            <person name="Floudas D."/>
            <person name="Held B.W."/>
            <person name="Levasseur A."/>
            <person name="Lombard V."/>
            <person name="Morin E."/>
            <person name="Otillar R."/>
            <person name="Lindquist E.A."/>
            <person name="Sun H."/>
            <person name="LaButti K.M."/>
            <person name="Schmutz J."/>
            <person name="Jabbour D."/>
            <person name="Luo H."/>
            <person name="Baker S.E."/>
            <person name="Pisabarro A.G."/>
            <person name="Walton J.D."/>
            <person name="Blanchette R.A."/>
            <person name="Henrissat B."/>
            <person name="Martin F."/>
            <person name="Cullen D."/>
            <person name="Hibbett D.S."/>
            <person name="Grigoriev I.V."/>
        </authorList>
    </citation>
    <scope>NUCLEOTIDE SEQUENCE [LARGE SCALE GENOMIC DNA]</scope>
    <source>
        <strain evidence="4">FD-172 SS1</strain>
    </source>
</reference>
<evidence type="ECO:0000259" key="2">
    <source>
        <dbReference type="Pfam" id="PF12937"/>
    </source>
</evidence>
<dbReference type="Pfam" id="PF12937">
    <property type="entry name" value="F-box-like"/>
    <property type="match status" value="1"/>
</dbReference>
<dbReference type="SUPFAM" id="SSF81383">
    <property type="entry name" value="F-box domain"/>
    <property type="match status" value="1"/>
</dbReference>
<evidence type="ECO:0000313" key="4">
    <source>
        <dbReference type="Proteomes" id="UP000027195"/>
    </source>
</evidence>
<dbReference type="PANTHER" id="PTHR38926:SF5">
    <property type="entry name" value="F-BOX AND LEUCINE-RICH REPEAT PROTEIN 6"/>
    <property type="match status" value="1"/>
</dbReference>
<evidence type="ECO:0000313" key="3">
    <source>
        <dbReference type="EMBL" id="KDQ07290.1"/>
    </source>
</evidence>
<name>A0A067LY59_BOTB1</name>
<feature type="region of interest" description="Disordered" evidence="1">
    <location>
        <begin position="212"/>
        <end position="254"/>
    </location>
</feature>
<feature type="compositionally biased region" description="Acidic residues" evidence="1">
    <location>
        <begin position="212"/>
        <end position="244"/>
    </location>
</feature>
<dbReference type="InParanoid" id="A0A067LY59"/>
<dbReference type="STRING" id="930990.A0A067LY59"/>
<dbReference type="EMBL" id="KL198110">
    <property type="protein sequence ID" value="KDQ07290.1"/>
    <property type="molecule type" value="Genomic_DNA"/>
</dbReference>
<accession>A0A067LY59</accession>
<sequence length="658" mass="73495">MNPQFFTAILSPSIPRLVQSLCQKVHEFEVAYGETDSIDISKIFDQKSVTPFRFHVPKTDKSDTINPVDAIDEECGLLENARFLANEAIRLCTAHMISILRTRRNQYNSTYRLPNEVLSLIFQFTERSSGNPLRPLRQRTPLNVAAVSRLWREVALNTPSLWTRIDVMAPGLTRIFLDRSKEAPLHLEVDADKLDTGSWSFVSWAYIQALGETEDSDEESDEETGEEDEDGDTHEDSSEEEDVGGGEGSYYSRAAPVSSPFSRLVKVLRTASHRWASLQLQEASAAEVVQTLCFPLPFLESLRMTRRDASLPYDLGTGTSTAYELSTGAVLRANAPRLRDLHLTAVPISLASPMYAGLTNLRLENIRHTASIVRQLLSVIAACPELESLILIKVYFRDRDLAENSAPSIPMALNRLQRLQLDHVDAHLPKAILDSFSIPSSVIMELGMVISSWGEAVMPTNVVNAPLIRRMFISTDRGSSDISACAIIGRASEEGPVILEIRYIRSHISLEFIGCYTPDILRHLGQINTFSSLELLTFSQWDDKDRSNPSTFAEMLASFPGLKVLALEWCPSTYLYALVVSPYVHLCPRLQTLRLRRTDFDETLLKLVESRAARRDRGRLGSLELAGYFDKYPCVSIIAALRGLVAVSEDPVPQGDDT</sequence>
<evidence type="ECO:0000256" key="1">
    <source>
        <dbReference type="SAM" id="MobiDB-lite"/>
    </source>
</evidence>
<organism evidence="3 4">
    <name type="scientific">Botryobasidium botryosum (strain FD-172 SS1)</name>
    <dbReference type="NCBI Taxonomy" id="930990"/>
    <lineage>
        <taxon>Eukaryota</taxon>
        <taxon>Fungi</taxon>
        <taxon>Dikarya</taxon>
        <taxon>Basidiomycota</taxon>
        <taxon>Agaricomycotina</taxon>
        <taxon>Agaricomycetes</taxon>
        <taxon>Cantharellales</taxon>
        <taxon>Botryobasidiaceae</taxon>
        <taxon>Botryobasidium</taxon>
    </lineage>
</organism>
<feature type="domain" description="F-box" evidence="2">
    <location>
        <begin position="112"/>
        <end position="166"/>
    </location>
</feature>
<dbReference type="InterPro" id="IPR001810">
    <property type="entry name" value="F-box_dom"/>
</dbReference>
<dbReference type="SUPFAM" id="SSF52047">
    <property type="entry name" value="RNI-like"/>
    <property type="match status" value="1"/>
</dbReference>
<dbReference type="AlphaFoldDB" id="A0A067LY59"/>
<dbReference type="HOGENOM" id="CLU_024199_1_2_1"/>
<dbReference type="PANTHER" id="PTHR38926">
    <property type="entry name" value="F-BOX DOMAIN CONTAINING PROTEIN, EXPRESSED"/>
    <property type="match status" value="1"/>
</dbReference>
<dbReference type="Proteomes" id="UP000027195">
    <property type="component" value="Unassembled WGS sequence"/>
</dbReference>
<dbReference type="Gene3D" id="3.80.10.10">
    <property type="entry name" value="Ribonuclease Inhibitor"/>
    <property type="match status" value="1"/>
</dbReference>
<dbReference type="OrthoDB" id="2908127at2759"/>
<protein>
    <recommendedName>
        <fullName evidence="2">F-box domain-containing protein</fullName>
    </recommendedName>
</protein>
<dbReference type="Gene3D" id="1.20.1280.50">
    <property type="match status" value="1"/>
</dbReference>
<dbReference type="InterPro" id="IPR036047">
    <property type="entry name" value="F-box-like_dom_sf"/>
</dbReference>
<proteinExistence type="predicted"/>
<gene>
    <name evidence="3" type="ORF">BOTBODRAFT_38907</name>
</gene>
<keyword evidence="4" id="KW-1185">Reference proteome</keyword>
<dbReference type="InterPro" id="IPR032675">
    <property type="entry name" value="LRR_dom_sf"/>
</dbReference>